<reference evidence="2" key="1">
    <citation type="submission" date="2021-01" db="EMBL/GenBank/DDBJ databases">
        <title>Whole genome shotgun sequence of Virgisporangium ochraceum NBRC 16418.</title>
        <authorList>
            <person name="Komaki H."/>
            <person name="Tamura T."/>
        </authorList>
    </citation>
    <scope>NUCLEOTIDE SEQUENCE</scope>
    <source>
        <strain evidence="2">NBRC 16418</strain>
    </source>
</reference>
<organism evidence="2 3">
    <name type="scientific">Virgisporangium ochraceum</name>
    <dbReference type="NCBI Taxonomy" id="65505"/>
    <lineage>
        <taxon>Bacteria</taxon>
        <taxon>Bacillati</taxon>
        <taxon>Actinomycetota</taxon>
        <taxon>Actinomycetes</taxon>
        <taxon>Micromonosporales</taxon>
        <taxon>Micromonosporaceae</taxon>
        <taxon>Virgisporangium</taxon>
    </lineage>
</organism>
<evidence type="ECO:0000313" key="2">
    <source>
        <dbReference type="EMBL" id="GIJ69998.1"/>
    </source>
</evidence>
<dbReference type="InterPro" id="IPR036691">
    <property type="entry name" value="Endo/exonu/phosph_ase_sf"/>
</dbReference>
<dbReference type="SUPFAM" id="SSF56219">
    <property type="entry name" value="DNase I-like"/>
    <property type="match status" value="1"/>
</dbReference>
<protein>
    <recommendedName>
        <fullName evidence="1">Endonuclease/exonuclease/phosphatase domain-containing protein</fullName>
    </recommendedName>
</protein>
<dbReference type="GO" id="GO:0003824">
    <property type="term" value="F:catalytic activity"/>
    <property type="evidence" value="ECO:0007669"/>
    <property type="project" value="InterPro"/>
</dbReference>
<gene>
    <name evidence="2" type="ORF">Voc01_049150</name>
</gene>
<proteinExistence type="predicted"/>
<dbReference type="PANTHER" id="PTHR14859:SF1">
    <property type="entry name" value="PGAP2-INTERACTING PROTEIN"/>
    <property type="match status" value="1"/>
</dbReference>
<dbReference type="InterPro" id="IPR005135">
    <property type="entry name" value="Endo/exonuclease/phosphatase"/>
</dbReference>
<dbReference type="Gene3D" id="3.60.10.10">
    <property type="entry name" value="Endonuclease/exonuclease/phosphatase"/>
    <property type="match status" value="1"/>
</dbReference>
<dbReference type="InterPro" id="IPR051916">
    <property type="entry name" value="GPI-anchor_lipid_remodeler"/>
</dbReference>
<dbReference type="AlphaFoldDB" id="A0A8J3ZXI5"/>
<sequence length="267" mass="28640">MRVMTWNIWWRFGDRWRERYDAVLATIAAAGPDVVGLQEVWGTGPDANDARRLADALGMHAVFAAPSLPAPPDGADGEVGVGLLSRWPVAAVDLHRMPSGHRAEEIVTIAAVVEHPAGPLPVLVSCLDWEPGSDGPRRAQLRELGRLLHDPSRDGDLPVLLLGDFNVGPDRPELVELTRTAVDAWAAAGTGDGRTMSTTNPFASAGPWQFDQRIDYVIARPGRPDAPLRVERAELAGAPVDGVYPSDHYAVVADLAFERGEPASSTG</sequence>
<comment type="caution">
    <text evidence="2">The sequence shown here is derived from an EMBL/GenBank/DDBJ whole genome shotgun (WGS) entry which is preliminary data.</text>
</comment>
<name>A0A8J3ZXI5_9ACTN</name>
<evidence type="ECO:0000313" key="3">
    <source>
        <dbReference type="Proteomes" id="UP000635606"/>
    </source>
</evidence>
<dbReference type="EMBL" id="BOPH01000072">
    <property type="protein sequence ID" value="GIJ69998.1"/>
    <property type="molecule type" value="Genomic_DNA"/>
</dbReference>
<dbReference type="Pfam" id="PF03372">
    <property type="entry name" value="Exo_endo_phos"/>
    <property type="match status" value="1"/>
</dbReference>
<dbReference type="PANTHER" id="PTHR14859">
    <property type="entry name" value="CALCOFLUOR WHITE HYPERSENSITIVE PROTEIN PRECURSOR"/>
    <property type="match status" value="1"/>
</dbReference>
<dbReference type="Proteomes" id="UP000635606">
    <property type="component" value="Unassembled WGS sequence"/>
</dbReference>
<dbReference type="RefSeq" id="WP_203929907.1">
    <property type="nucleotide sequence ID" value="NZ_BOPH01000072.1"/>
</dbReference>
<feature type="domain" description="Endonuclease/exonuclease/phosphatase" evidence="1">
    <location>
        <begin position="4"/>
        <end position="248"/>
    </location>
</feature>
<dbReference type="GO" id="GO:0016020">
    <property type="term" value="C:membrane"/>
    <property type="evidence" value="ECO:0007669"/>
    <property type="project" value="GOC"/>
</dbReference>
<evidence type="ECO:0000259" key="1">
    <source>
        <dbReference type="Pfam" id="PF03372"/>
    </source>
</evidence>
<keyword evidence="3" id="KW-1185">Reference proteome</keyword>
<accession>A0A8J3ZXI5</accession>
<dbReference type="GO" id="GO:0006506">
    <property type="term" value="P:GPI anchor biosynthetic process"/>
    <property type="evidence" value="ECO:0007669"/>
    <property type="project" value="TreeGrafter"/>
</dbReference>